<dbReference type="Pfam" id="PF10052">
    <property type="entry name" value="DUF2288"/>
    <property type="match status" value="1"/>
</dbReference>
<keyword evidence="3" id="KW-1185">Reference proteome</keyword>
<comment type="caution">
    <text evidence="2">The sequence shown here is derived from an EMBL/GenBank/DDBJ whole genome shotgun (WGS) entry which is preliminary data.</text>
</comment>
<dbReference type="RefSeq" id="WP_200309960.1">
    <property type="nucleotide sequence ID" value="NZ_JAENIM010000009.1"/>
</dbReference>
<accession>A0A8J7MAG9</accession>
<gene>
    <name evidence="2" type="ORF">JIN82_02010</name>
</gene>
<name>A0A8J7MAG9_9BACT</name>
<proteinExistence type="predicted"/>
<evidence type="ECO:0000313" key="3">
    <source>
        <dbReference type="Proteomes" id="UP000624703"/>
    </source>
</evidence>
<dbReference type="InterPro" id="IPR018741">
    <property type="entry name" value="DUF2288"/>
</dbReference>
<reference evidence="2" key="1">
    <citation type="submission" date="2021-01" db="EMBL/GenBank/DDBJ databases">
        <title>Modified the classification status of verrucomicrobia.</title>
        <authorList>
            <person name="Feng X."/>
        </authorList>
    </citation>
    <scope>NUCLEOTIDE SEQUENCE</scope>
    <source>
        <strain evidence="2">_KCTC 22039</strain>
    </source>
</reference>
<dbReference type="Proteomes" id="UP000624703">
    <property type="component" value="Unassembled WGS sequence"/>
</dbReference>
<evidence type="ECO:0000313" key="2">
    <source>
        <dbReference type="EMBL" id="MBK1789924.1"/>
    </source>
</evidence>
<sequence length="114" mass="13065">MSDEQNQNEKMAYGMVGDDGLTDEQRRNKYTGDVDCEYLEPHIKQGVVIFVDPSIDLDEAGAAFSSDDKVKVDTWLKAGDLVKVDELHLKWWQSQKTRFMAQIVKPFVLVKEIK</sequence>
<organism evidence="2 3">
    <name type="scientific">Persicirhabdus sediminis</name>
    <dbReference type="NCBI Taxonomy" id="454144"/>
    <lineage>
        <taxon>Bacteria</taxon>
        <taxon>Pseudomonadati</taxon>
        <taxon>Verrucomicrobiota</taxon>
        <taxon>Verrucomicrobiia</taxon>
        <taxon>Verrucomicrobiales</taxon>
        <taxon>Verrucomicrobiaceae</taxon>
        <taxon>Persicirhabdus</taxon>
    </lineage>
</organism>
<feature type="region of interest" description="Disordered" evidence="1">
    <location>
        <begin position="1"/>
        <end position="26"/>
    </location>
</feature>
<evidence type="ECO:0000256" key="1">
    <source>
        <dbReference type="SAM" id="MobiDB-lite"/>
    </source>
</evidence>
<dbReference type="AlphaFoldDB" id="A0A8J7MAG9"/>
<dbReference type="EMBL" id="JAENIM010000009">
    <property type="protein sequence ID" value="MBK1789924.1"/>
    <property type="molecule type" value="Genomic_DNA"/>
</dbReference>
<protein>
    <submittedName>
        <fullName evidence="2">DUF2288 family protein</fullName>
    </submittedName>
</protein>